<feature type="region of interest" description="Disordered" evidence="3">
    <location>
        <begin position="131"/>
        <end position="221"/>
    </location>
</feature>
<proteinExistence type="predicted"/>
<evidence type="ECO:0000259" key="4">
    <source>
        <dbReference type="PROSITE" id="PS50013"/>
    </source>
</evidence>
<sequence>MAAAASPASHKKAAEGSAFTAVNNSPAKADVSDDALKRKRQSSPSSHKTTPRAKKKAKAEQGWQPPKHLDSWEGLAEITAVTNNEWGRLQFALLWNGGQTSMHPATLVNVKMPQTVISYYESNLVLEGSQEAEQAELSGQDDDQDSIPEVMQSDDEEEEEAPSKRAHTSSSKTKRRESASQKTPAVKPSPATTAKSSPSKAASSAKGTPTKGKARTKPKVKESYWEIEDIVDDRIRNGKKQYRVRWVGYSARHDTWVPEEHSLEDCPEAVQEYLERKAEEAAAAKENAEAAGREEFSEVGDEEA</sequence>
<reference evidence="5 6" key="1">
    <citation type="submission" date="2016-07" db="EMBL/GenBank/DDBJ databases">
        <title>Pervasive Adenine N6-methylation of Active Genes in Fungi.</title>
        <authorList>
            <consortium name="DOE Joint Genome Institute"/>
            <person name="Mondo S.J."/>
            <person name="Dannebaum R.O."/>
            <person name="Kuo R.C."/>
            <person name="Labutti K."/>
            <person name="Haridas S."/>
            <person name="Kuo A."/>
            <person name="Salamov A."/>
            <person name="Ahrendt S.R."/>
            <person name="Lipzen A."/>
            <person name="Sullivan W."/>
            <person name="Andreopoulos W.B."/>
            <person name="Clum A."/>
            <person name="Lindquist E."/>
            <person name="Daum C."/>
            <person name="Ramamoorthy G.K."/>
            <person name="Gryganskyi A."/>
            <person name="Culley D."/>
            <person name="Magnuson J.K."/>
            <person name="James T.Y."/>
            <person name="O'Malley M.A."/>
            <person name="Stajich J.E."/>
            <person name="Spatafora J.W."/>
            <person name="Visel A."/>
            <person name="Grigoriev I.V."/>
        </authorList>
    </citation>
    <scope>NUCLEOTIDE SEQUENCE [LARGE SCALE GENOMIC DNA]</scope>
    <source>
        <strain evidence="5 6">12-1054</strain>
    </source>
</reference>
<dbReference type="PANTHER" id="PTHR22812">
    <property type="entry name" value="CHROMOBOX PROTEIN"/>
    <property type="match status" value="1"/>
</dbReference>
<dbReference type="AlphaFoldDB" id="A0A1Y2F2J6"/>
<dbReference type="OrthoDB" id="433924at2759"/>
<evidence type="ECO:0000256" key="2">
    <source>
        <dbReference type="ARBA" id="ARBA00023242"/>
    </source>
</evidence>
<dbReference type="Gene3D" id="2.40.50.40">
    <property type="match status" value="2"/>
</dbReference>
<protein>
    <recommendedName>
        <fullName evidence="4">Chromo domain-containing protein</fullName>
    </recommendedName>
</protein>
<organism evidence="5 6">
    <name type="scientific">Protomyces lactucae-debilis</name>
    <dbReference type="NCBI Taxonomy" id="2754530"/>
    <lineage>
        <taxon>Eukaryota</taxon>
        <taxon>Fungi</taxon>
        <taxon>Dikarya</taxon>
        <taxon>Ascomycota</taxon>
        <taxon>Taphrinomycotina</taxon>
        <taxon>Taphrinomycetes</taxon>
        <taxon>Taphrinales</taxon>
        <taxon>Protomycetaceae</taxon>
        <taxon>Protomyces</taxon>
    </lineage>
</organism>
<evidence type="ECO:0000256" key="3">
    <source>
        <dbReference type="SAM" id="MobiDB-lite"/>
    </source>
</evidence>
<dbReference type="GO" id="GO:0005634">
    <property type="term" value="C:nucleus"/>
    <property type="evidence" value="ECO:0007669"/>
    <property type="project" value="UniProtKB-SubCell"/>
</dbReference>
<dbReference type="Pfam" id="PF01393">
    <property type="entry name" value="Chromo_shadow"/>
    <property type="match status" value="1"/>
</dbReference>
<dbReference type="InterPro" id="IPR000953">
    <property type="entry name" value="Chromo/chromo_shadow_dom"/>
</dbReference>
<feature type="compositionally biased region" description="Low complexity" evidence="3">
    <location>
        <begin position="188"/>
        <end position="211"/>
    </location>
</feature>
<dbReference type="Proteomes" id="UP000193685">
    <property type="component" value="Unassembled WGS sequence"/>
</dbReference>
<dbReference type="CDD" id="cd00024">
    <property type="entry name" value="CD_CSD"/>
    <property type="match status" value="1"/>
</dbReference>
<dbReference type="InterPro" id="IPR023780">
    <property type="entry name" value="Chromo_domain"/>
</dbReference>
<dbReference type="SUPFAM" id="SSF54160">
    <property type="entry name" value="Chromo domain-like"/>
    <property type="match status" value="2"/>
</dbReference>
<dbReference type="InterPro" id="IPR051219">
    <property type="entry name" value="Heterochromatin_chromo-domain"/>
</dbReference>
<feature type="compositionally biased region" description="Basic and acidic residues" evidence="3">
    <location>
        <begin position="280"/>
        <end position="296"/>
    </location>
</feature>
<accession>A0A1Y2F2J6</accession>
<evidence type="ECO:0000313" key="6">
    <source>
        <dbReference type="Proteomes" id="UP000193685"/>
    </source>
</evidence>
<dbReference type="SMART" id="SM00298">
    <property type="entry name" value="CHROMO"/>
    <property type="match status" value="1"/>
</dbReference>
<dbReference type="GO" id="GO:0006338">
    <property type="term" value="P:chromatin remodeling"/>
    <property type="evidence" value="ECO:0007669"/>
    <property type="project" value="UniProtKB-ARBA"/>
</dbReference>
<dbReference type="PROSITE" id="PS50013">
    <property type="entry name" value="CHROMO_2"/>
    <property type="match status" value="1"/>
</dbReference>
<dbReference type="RefSeq" id="XP_040723219.1">
    <property type="nucleotide sequence ID" value="XM_040871495.1"/>
</dbReference>
<comment type="subcellular location">
    <subcellularLocation>
        <location evidence="1">Nucleus</location>
    </subcellularLocation>
</comment>
<dbReference type="SMART" id="SM00300">
    <property type="entry name" value="ChSh"/>
    <property type="match status" value="1"/>
</dbReference>
<dbReference type="EMBL" id="MCFI01000018">
    <property type="protein sequence ID" value="ORY78108.1"/>
    <property type="molecule type" value="Genomic_DNA"/>
</dbReference>
<feature type="compositionally biased region" description="Acidic residues" evidence="3">
    <location>
        <begin position="139"/>
        <end position="160"/>
    </location>
</feature>
<dbReference type="InterPro" id="IPR008251">
    <property type="entry name" value="Chromo_shadow_dom"/>
</dbReference>
<name>A0A1Y2F2J6_PROLT</name>
<keyword evidence="6" id="KW-1185">Reference proteome</keyword>
<evidence type="ECO:0000256" key="1">
    <source>
        <dbReference type="ARBA" id="ARBA00004123"/>
    </source>
</evidence>
<dbReference type="Pfam" id="PF00385">
    <property type="entry name" value="Chromo"/>
    <property type="match status" value="1"/>
</dbReference>
<keyword evidence="2" id="KW-0539">Nucleus</keyword>
<gene>
    <name evidence="5" type="ORF">BCR37DRAFT_394618</name>
</gene>
<feature type="domain" description="Chromo" evidence="4">
    <location>
        <begin position="225"/>
        <end position="285"/>
    </location>
</feature>
<evidence type="ECO:0000313" key="5">
    <source>
        <dbReference type="EMBL" id="ORY78108.1"/>
    </source>
</evidence>
<dbReference type="InterPro" id="IPR016197">
    <property type="entry name" value="Chromo-like_dom_sf"/>
</dbReference>
<dbReference type="STRING" id="56484.A0A1Y2F2J6"/>
<dbReference type="GeneID" id="63788094"/>
<feature type="region of interest" description="Disordered" evidence="3">
    <location>
        <begin position="280"/>
        <end position="304"/>
    </location>
</feature>
<dbReference type="GO" id="GO:0010468">
    <property type="term" value="P:regulation of gene expression"/>
    <property type="evidence" value="ECO:0007669"/>
    <property type="project" value="UniProtKB-ARBA"/>
</dbReference>
<comment type="caution">
    <text evidence="5">The sequence shown here is derived from an EMBL/GenBank/DDBJ whole genome shotgun (WGS) entry which is preliminary data.</text>
</comment>
<feature type="compositionally biased region" description="Basic residues" evidence="3">
    <location>
        <begin position="164"/>
        <end position="175"/>
    </location>
</feature>
<feature type="region of interest" description="Disordered" evidence="3">
    <location>
        <begin position="1"/>
        <end position="70"/>
    </location>
</feature>